<dbReference type="CDD" id="cd18552">
    <property type="entry name" value="ABC_6TM_MsbA_like"/>
    <property type="match status" value="1"/>
</dbReference>
<organism evidence="10 11">
    <name type="scientific">Halanaerobium saccharolyticum subsp. saccharolyticum DSM 6643</name>
    <dbReference type="NCBI Taxonomy" id="1293054"/>
    <lineage>
        <taxon>Bacteria</taxon>
        <taxon>Bacillati</taxon>
        <taxon>Bacillota</taxon>
        <taxon>Clostridia</taxon>
        <taxon>Halanaerobiales</taxon>
        <taxon>Halanaerobiaceae</taxon>
        <taxon>Halanaerobium</taxon>
    </lineage>
</organism>
<dbReference type="InterPro" id="IPR017871">
    <property type="entry name" value="ABC_transporter-like_CS"/>
</dbReference>
<feature type="domain" description="ABC transporter" evidence="8">
    <location>
        <begin position="350"/>
        <end position="584"/>
    </location>
</feature>
<dbReference type="SUPFAM" id="SSF52540">
    <property type="entry name" value="P-loop containing nucleoside triphosphate hydrolases"/>
    <property type="match status" value="1"/>
</dbReference>
<dbReference type="OrthoDB" id="9762517at2"/>
<evidence type="ECO:0000256" key="7">
    <source>
        <dbReference type="SAM" id="Phobius"/>
    </source>
</evidence>
<evidence type="ECO:0000256" key="1">
    <source>
        <dbReference type="ARBA" id="ARBA00004651"/>
    </source>
</evidence>
<accession>M5EHS5</accession>
<feature type="transmembrane region" description="Helical" evidence="7">
    <location>
        <begin position="65"/>
        <end position="82"/>
    </location>
</feature>
<evidence type="ECO:0000256" key="3">
    <source>
        <dbReference type="ARBA" id="ARBA00022741"/>
    </source>
</evidence>
<evidence type="ECO:0000313" key="11">
    <source>
        <dbReference type="Proteomes" id="UP000012063"/>
    </source>
</evidence>
<dbReference type="PROSITE" id="PS00211">
    <property type="entry name" value="ABC_TRANSPORTER_1"/>
    <property type="match status" value="1"/>
</dbReference>
<dbReference type="PROSITE" id="PS50929">
    <property type="entry name" value="ABC_TM1F"/>
    <property type="match status" value="1"/>
</dbReference>
<comment type="subcellular location">
    <subcellularLocation>
        <location evidence="1">Cell membrane</location>
        <topology evidence="1">Multi-pass membrane protein</topology>
    </subcellularLocation>
</comment>
<dbReference type="Pfam" id="PF00005">
    <property type="entry name" value="ABC_tran"/>
    <property type="match status" value="1"/>
</dbReference>
<reference evidence="11" key="1">
    <citation type="journal article" date="2013" name="Genome Announc.">
        <title>Genome Sequence of Halanaerobium saccharolyticum subsp. saccharolyticum Strain DSM 6643T, a Halophilic Hydrogen-Producing Bacterium.</title>
        <authorList>
            <person name="Kivisto A."/>
            <person name="Larjo A."/>
            <person name="Ciranna A."/>
            <person name="Santala V."/>
            <person name="Roos C."/>
            <person name="Karp M."/>
        </authorList>
    </citation>
    <scope>NUCLEOTIDE SEQUENCE [LARGE SCALE GENOMIC DNA]</scope>
    <source>
        <strain evidence="11">DSM 6643</strain>
    </source>
</reference>
<dbReference type="InterPro" id="IPR011527">
    <property type="entry name" value="ABC1_TM_dom"/>
</dbReference>
<keyword evidence="6 7" id="KW-0472">Membrane</keyword>
<feature type="transmembrane region" description="Helical" evidence="7">
    <location>
        <begin position="27"/>
        <end position="45"/>
    </location>
</feature>
<dbReference type="Gene3D" id="3.40.50.300">
    <property type="entry name" value="P-loop containing nucleotide triphosphate hydrolases"/>
    <property type="match status" value="1"/>
</dbReference>
<evidence type="ECO:0000256" key="6">
    <source>
        <dbReference type="ARBA" id="ARBA00023136"/>
    </source>
</evidence>
<dbReference type="SMART" id="SM00382">
    <property type="entry name" value="AAA"/>
    <property type="match status" value="1"/>
</dbReference>
<proteinExistence type="predicted"/>
<feature type="domain" description="ABC transmembrane type-1" evidence="9">
    <location>
        <begin position="28"/>
        <end position="315"/>
    </location>
</feature>
<dbReference type="GO" id="GO:0016887">
    <property type="term" value="F:ATP hydrolysis activity"/>
    <property type="evidence" value="ECO:0007669"/>
    <property type="project" value="InterPro"/>
</dbReference>
<keyword evidence="11" id="KW-1185">Reference proteome</keyword>
<dbReference type="PROSITE" id="PS50893">
    <property type="entry name" value="ABC_TRANSPORTER_2"/>
    <property type="match status" value="1"/>
</dbReference>
<dbReference type="SUPFAM" id="SSF90123">
    <property type="entry name" value="ABC transporter transmembrane region"/>
    <property type="match status" value="1"/>
</dbReference>
<evidence type="ECO:0000256" key="4">
    <source>
        <dbReference type="ARBA" id="ARBA00022840"/>
    </source>
</evidence>
<dbReference type="Proteomes" id="UP000012063">
    <property type="component" value="Unassembled WGS sequence"/>
</dbReference>
<dbReference type="EMBL" id="CAUI01000023">
    <property type="protein sequence ID" value="CCU81065.1"/>
    <property type="molecule type" value="Genomic_DNA"/>
</dbReference>
<dbReference type="RefSeq" id="WP_005490396.1">
    <property type="nucleotide sequence ID" value="NZ_CAUI01000023.1"/>
</dbReference>
<evidence type="ECO:0000259" key="9">
    <source>
        <dbReference type="PROSITE" id="PS50929"/>
    </source>
</evidence>
<feature type="transmembrane region" description="Helical" evidence="7">
    <location>
        <begin position="173"/>
        <end position="192"/>
    </location>
</feature>
<protein>
    <submittedName>
        <fullName evidence="10">Lipid A export ATP-binding/permease protein MsbA</fullName>
    </submittedName>
</protein>
<dbReference type="STRING" id="1293054.HSACCH_02555"/>
<dbReference type="Pfam" id="PF00664">
    <property type="entry name" value="ABC_membrane"/>
    <property type="match status" value="1"/>
</dbReference>
<dbReference type="Gene3D" id="1.20.1560.10">
    <property type="entry name" value="ABC transporter type 1, transmembrane domain"/>
    <property type="match status" value="1"/>
</dbReference>
<dbReference type="GO" id="GO:0090374">
    <property type="term" value="P:oligopeptide export from mitochondrion"/>
    <property type="evidence" value="ECO:0007669"/>
    <property type="project" value="TreeGrafter"/>
</dbReference>
<keyword evidence="5 7" id="KW-1133">Transmembrane helix</keyword>
<keyword evidence="3" id="KW-0547">Nucleotide-binding</keyword>
<dbReference type="InterPro" id="IPR039421">
    <property type="entry name" value="Type_1_exporter"/>
</dbReference>
<evidence type="ECO:0000259" key="8">
    <source>
        <dbReference type="PROSITE" id="PS50893"/>
    </source>
</evidence>
<dbReference type="InterPro" id="IPR036640">
    <property type="entry name" value="ABC1_TM_sf"/>
</dbReference>
<feature type="transmembrane region" description="Helical" evidence="7">
    <location>
        <begin position="252"/>
        <end position="274"/>
    </location>
</feature>
<sequence>MDSAKGNNEFEILKRVFKYLLPYKGRLAGGVISMLVHAFLTVFFVKVFQDLLETIISDIDMGREGMIQLSLVAGMMILVYFLKGVSYYGKTYLVSYVSQRSIKDMRDDLYSHLHNLSLSFYSKNKTGDILSRVTNDVQNLESSMIKTTVGSVDKVFTLIGGIIYLVYLNYRLTIFLIIILPFITYVITKFNYKLKKVSRRVQIKIADVSDVLQETLSAVRVVKSFGREEYEFERFSSENQANFRAKMKKTQYGAILTPLVEFLAAISFTAILWYGGYEVMQGRMTASELIAFFTLLLTISEPLRSITKLSKRLQQLFASAERVFEIMDTESELREDDENKIELNDLEGEVVYDNVSFAYNEDEIVLQNINLTAKPGEVVALVGHSGAGKTTMVDLIPRFFDPIEGRMRVDGHDLRDLKIDSLRNFIGIVPQETILFSGSLRDNIAYGDLNADEKAIQKAAKAANAHQFIMGFPDGYDTVVGERGVGLSGGQKQRISIARAILKNPKILILDEATSSLDSESEALVQEALEHLMKNRTTFIIAHRLSTIRNADKIVVVEQGEIMEMGNHQELIKKQGKYASLYQGQFIEDPNA</sequence>
<dbReference type="InterPro" id="IPR003593">
    <property type="entry name" value="AAA+_ATPase"/>
</dbReference>
<keyword evidence="2 7" id="KW-0812">Transmembrane</keyword>
<dbReference type="AlphaFoldDB" id="M5EHS5"/>
<dbReference type="InParanoid" id="M5EHS5"/>
<dbReference type="InterPro" id="IPR003439">
    <property type="entry name" value="ABC_transporter-like_ATP-bd"/>
</dbReference>
<dbReference type="GO" id="GO:0015421">
    <property type="term" value="F:ABC-type oligopeptide transporter activity"/>
    <property type="evidence" value="ECO:0007669"/>
    <property type="project" value="TreeGrafter"/>
</dbReference>
<evidence type="ECO:0000313" key="10">
    <source>
        <dbReference type="EMBL" id="CCU81065.1"/>
    </source>
</evidence>
<dbReference type="InterPro" id="IPR027417">
    <property type="entry name" value="P-loop_NTPase"/>
</dbReference>
<evidence type="ECO:0000256" key="5">
    <source>
        <dbReference type="ARBA" id="ARBA00022989"/>
    </source>
</evidence>
<comment type="caution">
    <text evidence="10">The sequence shown here is derived from an EMBL/GenBank/DDBJ whole genome shotgun (WGS) entry which is preliminary data.</text>
</comment>
<gene>
    <name evidence="10" type="ORF">HSACCH_02555</name>
</gene>
<dbReference type="GO" id="GO:0005886">
    <property type="term" value="C:plasma membrane"/>
    <property type="evidence" value="ECO:0007669"/>
    <property type="project" value="UniProtKB-SubCell"/>
</dbReference>
<dbReference type="FunFam" id="3.40.50.300:FF:000218">
    <property type="entry name" value="Multidrug ABC transporter ATP-binding protein"/>
    <property type="match status" value="1"/>
</dbReference>
<dbReference type="PANTHER" id="PTHR43394:SF1">
    <property type="entry name" value="ATP-BINDING CASSETTE SUB-FAMILY B MEMBER 10, MITOCHONDRIAL"/>
    <property type="match status" value="1"/>
</dbReference>
<keyword evidence="4 10" id="KW-0067">ATP-binding</keyword>
<dbReference type="PANTHER" id="PTHR43394">
    <property type="entry name" value="ATP-DEPENDENT PERMEASE MDL1, MITOCHONDRIAL"/>
    <property type="match status" value="1"/>
</dbReference>
<dbReference type="GO" id="GO:0005524">
    <property type="term" value="F:ATP binding"/>
    <property type="evidence" value="ECO:0007669"/>
    <property type="project" value="UniProtKB-KW"/>
</dbReference>
<name>M5EHS5_9FIRM</name>
<dbReference type="eggNOG" id="COG1132">
    <property type="taxonomic scope" value="Bacteria"/>
</dbReference>
<feature type="transmembrane region" description="Helical" evidence="7">
    <location>
        <begin position="148"/>
        <end position="167"/>
    </location>
</feature>
<evidence type="ECO:0000256" key="2">
    <source>
        <dbReference type="ARBA" id="ARBA00022692"/>
    </source>
</evidence>